<feature type="compositionally biased region" description="Low complexity" evidence="1">
    <location>
        <begin position="505"/>
        <end position="514"/>
    </location>
</feature>
<evidence type="ECO:0008006" key="4">
    <source>
        <dbReference type="Google" id="ProtNLM"/>
    </source>
</evidence>
<evidence type="ECO:0000256" key="1">
    <source>
        <dbReference type="SAM" id="MobiDB-lite"/>
    </source>
</evidence>
<feature type="compositionally biased region" description="Low complexity" evidence="1">
    <location>
        <begin position="777"/>
        <end position="789"/>
    </location>
</feature>
<dbReference type="InterPro" id="IPR043519">
    <property type="entry name" value="NT_sf"/>
</dbReference>
<sequence length="1099" mass="114422">MKPIDGDAGGMGRRCTCPCVCGARKFNDKQPFSLPPELAKALDLPLTNVVGEYSMPDWKKDMYSELRDCIQEAVDYAFVEWKMPDEAKVLLDGSALKGTALDDSDMDLVVRTTYRVPRSVKLKAHQVIKAKLVEKYGSGNVSFTQKRKSAEFVVEAHRRTAAAATIDASDVDDVDDDQSVQDELRVEWKAPAPAADWSRTTVVAPKCTKLYADVLFENATVGLPLANIQTFPGEGIKPVQMMKLFQRKAGSLPPLKGYVIEALVQHVLECGQPSEPNGAPNPLPTKSVSQAFYMTLTLFLVEPSARDLDNRVCHNLAVPSGFLFDRGDFDCWRGRVKPFMRDLIMLATCLSKDTAKRLDADELFRRVLEPCTPIPEPFQRSAPWKAPSAAAATSAAASPGGGGSCSSSQPGGEAHTDEAMPFSELVAKLKPDVEKACVSICPKDEVNPMYDLGPWEPDVFLWGLETGPQSTHGSVAKPGPNVAVSEGPEAPAPAPAPPSPPSPPFNSQLSSLSPADLDSQSSFAVRGFAVDPAGAAIAGPSGAQGSPPRSTRRSFTSEELLAAINIISPPPQIAQQRQNYDGTFVTVSNVSAGPCVDVDVVRSPNSSISSGSGGASSFAASASLSCSGAIDHPLASLFEHPLAEEARRLCYMYRYPNNPQVGLLPPVPGAMAQPQPQPQPNGCSGQLHPRLAPSKDPPGLYQAVERAALATSSPRPALRPASWKETDIAGSTAEPAMHALGAPASSHDPETGFIFSLSSSIRESLSRSKPGCGGSSGNSSNSSSSSGGSVNTNNCDEICGAAGSGSLAPWPRSTDRSAIGRSGLAAEIHAPSSATGEIPGATSDCDPRDPAPAAPYCSGSPIRAGIGRTLGNSGKNGDGGRGGKYGGSDSSDEGSNGGGRGAVPPELETPAATVQVEWAQVAAPGLPDQSARRWTDSPSIPVSTLRSAAATPTPTAAAAAAATAAAAIDTVAALTVTHLHPMHIPLCAHAEVAAAEAEAATAPELDALMQPSTCVHNATAELLRSKVIPRLLERLQALLRDAQERRIQRPLTAVAADDESGDNTPTTANAAAATTAANAANAAAVAAASDAIVRERGSA</sequence>
<dbReference type="SUPFAM" id="SSF81301">
    <property type="entry name" value="Nucleotidyltransferase"/>
    <property type="match status" value="1"/>
</dbReference>
<feature type="region of interest" description="Disordered" evidence="1">
    <location>
        <begin position="378"/>
        <end position="416"/>
    </location>
</feature>
<feature type="compositionally biased region" description="Low complexity" evidence="1">
    <location>
        <begin position="381"/>
        <end position="398"/>
    </location>
</feature>
<dbReference type="EMBL" id="BSDZ01000015">
    <property type="protein sequence ID" value="GLI63322.1"/>
    <property type="molecule type" value="Genomic_DNA"/>
</dbReference>
<evidence type="ECO:0000313" key="3">
    <source>
        <dbReference type="Proteomes" id="UP001165090"/>
    </source>
</evidence>
<feature type="region of interest" description="Disordered" evidence="1">
    <location>
        <begin position="829"/>
        <end position="906"/>
    </location>
</feature>
<dbReference type="Proteomes" id="UP001165090">
    <property type="component" value="Unassembled WGS sequence"/>
</dbReference>
<gene>
    <name evidence="2" type="ORF">VaNZ11_006238</name>
</gene>
<feature type="region of interest" description="Disordered" evidence="1">
    <location>
        <begin position="765"/>
        <end position="790"/>
    </location>
</feature>
<keyword evidence="3" id="KW-1185">Reference proteome</keyword>
<comment type="caution">
    <text evidence="2">The sequence shown here is derived from an EMBL/GenBank/DDBJ whole genome shotgun (WGS) entry which is preliminary data.</text>
</comment>
<evidence type="ECO:0000313" key="2">
    <source>
        <dbReference type="EMBL" id="GLI63322.1"/>
    </source>
</evidence>
<accession>A0ABQ5S1W2</accession>
<name>A0ABQ5S1W2_9CHLO</name>
<feature type="compositionally biased region" description="Pro residues" evidence="1">
    <location>
        <begin position="490"/>
        <end position="504"/>
    </location>
</feature>
<organism evidence="2 3">
    <name type="scientific">Volvox africanus</name>
    <dbReference type="NCBI Taxonomy" id="51714"/>
    <lineage>
        <taxon>Eukaryota</taxon>
        <taxon>Viridiplantae</taxon>
        <taxon>Chlorophyta</taxon>
        <taxon>core chlorophytes</taxon>
        <taxon>Chlorophyceae</taxon>
        <taxon>CS clade</taxon>
        <taxon>Chlamydomonadales</taxon>
        <taxon>Volvocaceae</taxon>
        <taxon>Volvox</taxon>
    </lineage>
</organism>
<proteinExistence type="predicted"/>
<feature type="region of interest" description="Disordered" evidence="1">
    <location>
        <begin position="671"/>
        <end position="698"/>
    </location>
</feature>
<reference evidence="2 3" key="1">
    <citation type="journal article" date="2023" name="IScience">
        <title>Expanded male sex-determining region conserved during the evolution of homothallism in the green alga Volvox.</title>
        <authorList>
            <person name="Yamamoto K."/>
            <person name="Matsuzaki R."/>
            <person name="Mahakham W."/>
            <person name="Heman W."/>
            <person name="Sekimoto H."/>
            <person name="Kawachi M."/>
            <person name="Minakuchi Y."/>
            <person name="Toyoda A."/>
            <person name="Nozaki H."/>
        </authorList>
    </citation>
    <scope>NUCLEOTIDE SEQUENCE [LARGE SCALE GENOMIC DNA]</scope>
    <source>
        <strain evidence="2 3">NIES-4468</strain>
    </source>
</reference>
<feature type="compositionally biased region" description="Gly residues" evidence="1">
    <location>
        <begin position="874"/>
        <end position="886"/>
    </location>
</feature>
<protein>
    <recommendedName>
        <fullName evidence="4">Polymerase nucleotidyl transferase domain-containing protein</fullName>
    </recommendedName>
</protein>
<feature type="region of interest" description="Disordered" evidence="1">
    <location>
        <begin position="464"/>
        <end position="516"/>
    </location>
</feature>